<evidence type="ECO:0000256" key="5">
    <source>
        <dbReference type="HAMAP-Rule" id="MF_01333"/>
    </source>
</evidence>
<dbReference type="PIRSF" id="PIRSF002161">
    <property type="entry name" value="Ribosomal_L5"/>
    <property type="match status" value="1"/>
</dbReference>
<dbReference type="InterPro" id="IPR002132">
    <property type="entry name" value="Ribosomal_uL5"/>
</dbReference>
<keyword evidence="5" id="KW-0699">rRNA-binding</keyword>
<dbReference type="Pfam" id="PF00281">
    <property type="entry name" value="Ribosomal_L5"/>
    <property type="match status" value="1"/>
</dbReference>
<evidence type="ECO:0000256" key="1">
    <source>
        <dbReference type="ARBA" id="ARBA00008553"/>
    </source>
</evidence>
<protein>
    <recommendedName>
        <fullName evidence="4 5">Large ribosomal subunit protein uL5</fullName>
    </recommendedName>
</protein>
<reference evidence="9 10" key="1">
    <citation type="journal article" date="2015" name="Nature">
        <title>rRNA introns, odd ribosomes, and small enigmatic genomes across a large radiation of phyla.</title>
        <authorList>
            <person name="Brown C.T."/>
            <person name="Hug L.A."/>
            <person name="Thomas B.C."/>
            <person name="Sharon I."/>
            <person name="Castelle C.J."/>
            <person name="Singh A."/>
            <person name="Wilkins M.J."/>
            <person name="Williams K.H."/>
            <person name="Banfield J.F."/>
        </authorList>
    </citation>
    <scope>NUCLEOTIDE SEQUENCE [LARGE SCALE GENOMIC DNA]</scope>
</reference>
<dbReference type="InterPro" id="IPR031310">
    <property type="entry name" value="Ribosomal_uL5_N"/>
</dbReference>
<dbReference type="Gene3D" id="3.30.1440.10">
    <property type="match status" value="1"/>
</dbReference>
<evidence type="ECO:0000313" key="10">
    <source>
        <dbReference type="Proteomes" id="UP000034154"/>
    </source>
</evidence>
<dbReference type="AlphaFoldDB" id="A0A0G1JKV0"/>
<sequence>MSLQTYYKESVAPKLAEQLGVKNALAVPKVTKVTLNIGLGQGIKEAKFLETAEDTLRRITGQAPVKCKARVSISNFKIRKGMVVGTKVTLRGKQMWDFLDKLVNITLPRVRDFRGISPKAFDEKGNYSLGFREHMSFPEIRPDEIEVVHGLQVTITTTAKNKEQGKALLEALGFPFKKIDKQK</sequence>
<comment type="function">
    <text evidence="5">This is 1 of the proteins that bind and probably mediate the attachment of the 5S RNA into the large ribosomal subunit, where it forms part of the central protuberance. In the 70S ribosome it contacts protein S13 of the 30S subunit (bridge B1b), connecting the 2 subunits; this bridge is implicated in subunit movement. Contacts the P site tRNA; the 5S rRNA and some of its associated proteins might help stabilize positioning of ribosome-bound tRNAs.</text>
</comment>
<comment type="subunit">
    <text evidence="5">Part of the 50S ribosomal subunit; part of the 5S rRNA/L5/L18/L25 subcomplex. Contacts the 5S rRNA and the P site tRNA. Forms a bridge to the 30S subunit in the 70S ribosome.</text>
</comment>
<dbReference type="NCBIfam" id="NF000585">
    <property type="entry name" value="PRK00010.1"/>
    <property type="match status" value="1"/>
</dbReference>
<dbReference type="EMBL" id="LCJB01000003">
    <property type="protein sequence ID" value="KKT72008.1"/>
    <property type="molecule type" value="Genomic_DNA"/>
</dbReference>
<dbReference type="InterPro" id="IPR020929">
    <property type="entry name" value="Ribosomal_uL5_CS"/>
</dbReference>
<dbReference type="GO" id="GO:0000049">
    <property type="term" value="F:tRNA binding"/>
    <property type="evidence" value="ECO:0007669"/>
    <property type="project" value="UniProtKB-UniRule"/>
</dbReference>
<dbReference type="Proteomes" id="UP000034154">
    <property type="component" value="Unassembled WGS sequence"/>
</dbReference>
<dbReference type="Pfam" id="PF00673">
    <property type="entry name" value="Ribosomal_L5_C"/>
    <property type="match status" value="1"/>
</dbReference>
<keyword evidence="5" id="KW-0694">RNA-binding</keyword>
<evidence type="ECO:0000256" key="6">
    <source>
        <dbReference type="RuleBase" id="RU003930"/>
    </source>
</evidence>
<evidence type="ECO:0000256" key="4">
    <source>
        <dbReference type="ARBA" id="ARBA00035245"/>
    </source>
</evidence>
<dbReference type="GO" id="GO:0019843">
    <property type="term" value="F:rRNA binding"/>
    <property type="evidence" value="ECO:0007669"/>
    <property type="project" value="UniProtKB-UniRule"/>
</dbReference>
<dbReference type="InterPro" id="IPR022803">
    <property type="entry name" value="Ribosomal_uL5_dom_sf"/>
</dbReference>
<organism evidence="9 10">
    <name type="scientific">Candidatus Uhrbacteria bacterium GW2011_GWF2_44_350</name>
    <dbReference type="NCBI Taxonomy" id="1619000"/>
    <lineage>
        <taxon>Bacteria</taxon>
        <taxon>Candidatus Uhriibacteriota</taxon>
    </lineage>
</organism>
<evidence type="ECO:0000256" key="3">
    <source>
        <dbReference type="ARBA" id="ARBA00023274"/>
    </source>
</evidence>
<name>A0A0G1JKV0_9BACT</name>
<dbReference type="InterPro" id="IPR031309">
    <property type="entry name" value="Ribosomal_uL5_C"/>
</dbReference>
<dbReference type="PANTHER" id="PTHR11994">
    <property type="entry name" value="60S RIBOSOMAL PROTEIN L11-RELATED"/>
    <property type="match status" value="1"/>
</dbReference>
<accession>A0A0G1JKV0</accession>
<keyword evidence="5" id="KW-0820">tRNA-binding</keyword>
<dbReference type="GO" id="GO:0005840">
    <property type="term" value="C:ribosome"/>
    <property type="evidence" value="ECO:0007669"/>
    <property type="project" value="UniProtKB-KW"/>
</dbReference>
<dbReference type="PATRIC" id="fig|1619000.3.peg.76"/>
<dbReference type="GO" id="GO:1990904">
    <property type="term" value="C:ribonucleoprotein complex"/>
    <property type="evidence" value="ECO:0007669"/>
    <property type="project" value="UniProtKB-KW"/>
</dbReference>
<dbReference type="SUPFAM" id="SSF55282">
    <property type="entry name" value="RL5-like"/>
    <property type="match status" value="1"/>
</dbReference>
<proteinExistence type="inferred from homology"/>
<dbReference type="HAMAP" id="MF_01333_B">
    <property type="entry name" value="Ribosomal_uL5_B"/>
    <property type="match status" value="1"/>
</dbReference>
<dbReference type="InterPro" id="IPR020930">
    <property type="entry name" value="Ribosomal_uL5_bac-type"/>
</dbReference>
<keyword evidence="3 5" id="KW-0687">Ribonucleoprotein</keyword>
<evidence type="ECO:0000259" key="8">
    <source>
        <dbReference type="Pfam" id="PF00673"/>
    </source>
</evidence>
<feature type="domain" description="Large ribosomal subunit protein uL5 N-terminal" evidence="7">
    <location>
        <begin position="23"/>
        <end position="79"/>
    </location>
</feature>
<comment type="similarity">
    <text evidence="1 5 6">Belongs to the universal ribosomal protein uL5 family.</text>
</comment>
<keyword evidence="2 5" id="KW-0689">Ribosomal protein</keyword>
<evidence type="ECO:0000313" key="9">
    <source>
        <dbReference type="EMBL" id="KKT72008.1"/>
    </source>
</evidence>
<evidence type="ECO:0000259" key="7">
    <source>
        <dbReference type="Pfam" id="PF00281"/>
    </source>
</evidence>
<dbReference type="FunFam" id="3.30.1440.10:FF:000001">
    <property type="entry name" value="50S ribosomal protein L5"/>
    <property type="match status" value="1"/>
</dbReference>
<dbReference type="GO" id="GO:0006412">
    <property type="term" value="P:translation"/>
    <property type="evidence" value="ECO:0007669"/>
    <property type="project" value="UniProtKB-UniRule"/>
</dbReference>
<comment type="caution">
    <text evidence="9">The sequence shown here is derived from an EMBL/GenBank/DDBJ whole genome shotgun (WGS) entry which is preliminary data.</text>
</comment>
<dbReference type="GO" id="GO:0003735">
    <property type="term" value="F:structural constituent of ribosome"/>
    <property type="evidence" value="ECO:0007669"/>
    <property type="project" value="InterPro"/>
</dbReference>
<evidence type="ECO:0000256" key="2">
    <source>
        <dbReference type="ARBA" id="ARBA00022980"/>
    </source>
</evidence>
<feature type="domain" description="Large ribosomal subunit protein uL5 C-terminal" evidence="8">
    <location>
        <begin position="84"/>
        <end position="176"/>
    </location>
</feature>
<gene>
    <name evidence="5" type="primary">rplE</name>
    <name evidence="9" type="ORF">UW63_C0003G0025</name>
</gene>
<dbReference type="PROSITE" id="PS00358">
    <property type="entry name" value="RIBOSOMAL_L5"/>
    <property type="match status" value="1"/>
</dbReference>